<organism evidence="2 3">
    <name type="scientific">Anaerohalosphaera lusitana</name>
    <dbReference type="NCBI Taxonomy" id="1936003"/>
    <lineage>
        <taxon>Bacteria</taxon>
        <taxon>Pseudomonadati</taxon>
        <taxon>Planctomycetota</taxon>
        <taxon>Phycisphaerae</taxon>
        <taxon>Sedimentisphaerales</taxon>
        <taxon>Anaerohalosphaeraceae</taxon>
        <taxon>Anaerohalosphaera</taxon>
    </lineage>
</organism>
<dbReference type="STRING" id="1936003.STSP2_00749"/>
<name>A0A1U9NI53_9BACT</name>
<keyword evidence="3" id="KW-1185">Reference proteome</keyword>
<proteinExistence type="predicted"/>
<gene>
    <name evidence="2" type="ORF">STSP2_00749</name>
</gene>
<dbReference type="Proteomes" id="UP000189674">
    <property type="component" value="Chromosome"/>
</dbReference>
<keyword evidence="1" id="KW-0472">Membrane</keyword>
<feature type="transmembrane region" description="Helical" evidence="1">
    <location>
        <begin position="72"/>
        <end position="98"/>
    </location>
</feature>
<dbReference type="AlphaFoldDB" id="A0A1U9NI53"/>
<feature type="transmembrane region" description="Helical" evidence="1">
    <location>
        <begin position="40"/>
        <end position="60"/>
    </location>
</feature>
<dbReference type="EMBL" id="CP019791">
    <property type="protein sequence ID" value="AQT67601.1"/>
    <property type="molecule type" value="Genomic_DNA"/>
</dbReference>
<accession>A0A1U9NI53</accession>
<reference evidence="3" key="1">
    <citation type="submission" date="2017-02" db="EMBL/GenBank/DDBJ databases">
        <title>Comparative genomics and description of representatives of a novel lineage of planctomycetes thriving in anoxic sediments.</title>
        <authorList>
            <person name="Spring S."/>
            <person name="Bunk B."/>
            <person name="Sproer C."/>
        </authorList>
    </citation>
    <scope>NUCLEOTIDE SEQUENCE [LARGE SCALE GENOMIC DNA]</scope>
    <source>
        <strain evidence="3">ST-NAGAB-D1</strain>
    </source>
</reference>
<evidence type="ECO:0000313" key="2">
    <source>
        <dbReference type="EMBL" id="AQT67601.1"/>
    </source>
</evidence>
<evidence type="ECO:0000256" key="1">
    <source>
        <dbReference type="SAM" id="Phobius"/>
    </source>
</evidence>
<dbReference type="KEGG" id="alus:STSP2_00749"/>
<keyword evidence="1" id="KW-1133">Transmembrane helix</keyword>
<sequence length="138" mass="15301">MPTLFKPICVTIICSFVGALISYAIIVFGDLYYGMASREVFIGIGGVVLSIAGIHAYSLIGRHKPKPLMLALVPIITFVCVMISSLAYGFLCYLVASITPINDIFWGLMVYIAFYAPSNVFVLYYLLIHRHTMPLPEK</sequence>
<protein>
    <submittedName>
        <fullName evidence="2">Uncharacterized protein</fullName>
    </submittedName>
</protein>
<feature type="transmembrane region" description="Helical" evidence="1">
    <location>
        <begin position="7"/>
        <end position="28"/>
    </location>
</feature>
<feature type="transmembrane region" description="Helical" evidence="1">
    <location>
        <begin position="104"/>
        <end position="128"/>
    </location>
</feature>
<evidence type="ECO:0000313" key="3">
    <source>
        <dbReference type="Proteomes" id="UP000189674"/>
    </source>
</evidence>
<keyword evidence="1" id="KW-0812">Transmembrane</keyword>